<protein>
    <recommendedName>
        <fullName evidence="1">Reverse transcriptase domain-containing protein</fullName>
    </recommendedName>
</protein>
<accession>A0A2D4PNS5</accession>
<evidence type="ECO:0000313" key="2">
    <source>
        <dbReference type="EMBL" id="LAB59138.1"/>
    </source>
</evidence>
<dbReference type="EMBL" id="IACN01086640">
    <property type="protein sequence ID" value="LAB59138.1"/>
    <property type="molecule type" value="Transcribed_RNA"/>
</dbReference>
<dbReference type="PANTHER" id="PTHR31635:SF196">
    <property type="entry name" value="REVERSE TRANSCRIPTASE DOMAIN-CONTAINING PROTEIN-RELATED"/>
    <property type="match status" value="1"/>
</dbReference>
<dbReference type="InterPro" id="IPR000477">
    <property type="entry name" value="RT_dom"/>
</dbReference>
<dbReference type="PANTHER" id="PTHR31635">
    <property type="entry name" value="REVERSE TRANSCRIPTASE DOMAIN-CONTAINING PROTEIN-RELATED"/>
    <property type="match status" value="1"/>
</dbReference>
<reference evidence="2" key="1">
    <citation type="submission" date="2017-07" db="EMBL/GenBank/DDBJ databases">
        <authorList>
            <person name="Mikheyev A."/>
            <person name="Grau M."/>
        </authorList>
    </citation>
    <scope>NUCLEOTIDE SEQUENCE</scope>
    <source>
        <tissue evidence="2">Venom_gland</tissue>
    </source>
</reference>
<reference evidence="2" key="2">
    <citation type="submission" date="2017-11" db="EMBL/GenBank/DDBJ databases">
        <title>Coralsnake Venomics: Analyses of Venom Gland Transcriptomes and Proteomes of Six Brazilian Taxa.</title>
        <authorList>
            <person name="Aird S.D."/>
            <person name="Jorge da Silva N."/>
            <person name="Qiu L."/>
            <person name="Villar-Briones A."/>
            <person name="Aparecida-Saddi V."/>
            <person name="Campos-Telles M.P."/>
            <person name="Grau M."/>
            <person name="Mikheyev A.S."/>
        </authorList>
    </citation>
    <scope>NUCLEOTIDE SEQUENCE</scope>
    <source>
        <tissue evidence="2">Venom_gland</tissue>
    </source>
</reference>
<evidence type="ECO:0000259" key="1">
    <source>
        <dbReference type="Pfam" id="PF00078"/>
    </source>
</evidence>
<dbReference type="Pfam" id="PF00078">
    <property type="entry name" value="RVT_1"/>
    <property type="match status" value="1"/>
</dbReference>
<proteinExistence type="predicted"/>
<feature type="domain" description="Reverse transcriptase" evidence="1">
    <location>
        <begin position="12"/>
        <end position="119"/>
    </location>
</feature>
<sequence>MIYKEQTDPQKIQNYRPISLLNVDYKIMATILAERLKSVLSRVIHINQNGFLLYRKIKTNTRTIIDILEYYEVHTTKTTALIFLDAQKAFDNLNWNILVKQLTGMKFGEKFIGFIRQFIICKLQKY</sequence>
<organism evidence="2">
    <name type="scientific">Micrurus surinamensis</name>
    <name type="common">Surinam coral snake</name>
    <dbReference type="NCBI Taxonomy" id="129470"/>
    <lineage>
        <taxon>Eukaryota</taxon>
        <taxon>Metazoa</taxon>
        <taxon>Chordata</taxon>
        <taxon>Craniata</taxon>
        <taxon>Vertebrata</taxon>
        <taxon>Euteleostomi</taxon>
        <taxon>Lepidosauria</taxon>
        <taxon>Squamata</taxon>
        <taxon>Bifurcata</taxon>
        <taxon>Unidentata</taxon>
        <taxon>Episquamata</taxon>
        <taxon>Toxicofera</taxon>
        <taxon>Serpentes</taxon>
        <taxon>Colubroidea</taxon>
        <taxon>Elapidae</taxon>
        <taxon>Elapinae</taxon>
        <taxon>Micrurus</taxon>
    </lineage>
</organism>
<dbReference type="AlphaFoldDB" id="A0A2D4PNS5"/>
<name>A0A2D4PNS5_MICSU</name>